<organism evidence="1">
    <name type="scientific">marine sediment metagenome</name>
    <dbReference type="NCBI Taxonomy" id="412755"/>
    <lineage>
        <taxon>unclassified sequences</taxon>
        <taxon>metagenomes</taxon>
        <taxon>ecological metagenomes</taxon>
    </lineage>
</organism>
<accession>A0A0F9BWC5</accession>
<proteinExistence type="predicted"/>
<evidence type="ECO:0000313" key="1">
    <source>
        <dbReference type="EMBL" id="KKL26190.1"/>
    </source>
</evidence>
<feature type="non-terminal residue" evidence="1">
    <location>
        <position position="1"/>
    </location>
</feature>
<dbReference type="EMBL" id="LAZR01035924">
    <property type="protein sequence ID" value="KKL26190.1"/>
    <property type="molecule type" value="Genomic_DNA"/>
</dbReference>
<reference evidence="1" key="1">
    <citation type="journal article" date="2015" name="Nature">
        <title>Complex archaea that bridge the gap between prokaryotes and eukaryotes.</title>
        <authorList>
            <person name="Spang A."/>
            <person name="Saw J.H."/>
            <person name="Jorgensen S.L."/>
            <person name="Zaremba-Niedzwiedzka K."/>
            <person name="Martijn J."/>
            <person name="Lind A.E."/>
            <person name="van Eijk R."/>
            <person name="Schleper C."/>
            <person name="Guy L."/>
            <person name="Ettema T.J."/>
        </authorList>
    </citation>
    <scope>NUCLEOTIDE SEQUENCE</scope>
</reference>
<protein>
    <submittedName>
        <fullName evidence="1">Uncharacterized protein</fullName>
    </submittedName>
</protein>
<comment type="caution">
    <text evidence="1">The sequence shown here is derived from an EMBL/GenBank/DDBJ whole genome shotgun (WGS) entry which is preliminary data.</text>
</comment>
<gene>
    <name evidence="1" type="ORF">LCGC14_2397760</name>
</gene>
<sequence>SILICFPLTSDTRSIPASLNSVAISLINPAGLLVVNKSTSAGILDFPIICVLCATEPPTTRLSLFLIITLSNALAAVDDNLSASAKLILLGFVLTPFNSSTDSSNLSSFC</sequence>
<name>A0A0F9BWC5_9ZZZZ</name>
<dbReference type="AlphaFoldDB" id="A0A0F9BWC5"/>